<dbReference type="AlphaFoldDB" id="A0A0L8V4Q0"/>
<evidence type="ECO:0000313" key="5">
    <source>
        <dbReference type="Proteomes" id="UP000036958"/>
    </source>
</evidence>
<dbReference type="Gene3D" id="3.40.50.12170">
    <property type="entry name" value="Uncharacterised protein PF07075, DUF1343"/>
    <property type="match status" value="1"/>
</dbReference>
<dbReference type="STRING" id="1409788.NC99_37570"/>
<evidence type="ECO:0000259" key="2">
    <source>
        <dbReference type="Pfam" id="PF07075"/>
    </source>
</evidence>
<name>A0A0L8V4Q0_9BACT</name>
<protein>
    <recommendedName>
        <fullName evidence="6">DUF1343 domain-containing protein</fullName>
    </recommendedName>
</protein>
<evidence type="ECO:0000259" key="3">
    <source>
        <dbReference type="Pfam" id="PF20732"/>
    </source>
</evidence>
<organism evidence="4 5">
    <name type="scientific">Sunxiuqinia dokdonensis</name>
    <dbReference type="NCBI Taxonomy" id="1409788"/>
    <lineage>
        <taxon>Bacteria</taxon>
        <taxon>Pseudomonadati</taxon>
        <taxon>Bacteroidota</taxon>
        <taxon>Bacteroidia</taxon>
        <taxon>Marinilabiliales</taxon>
        <taxon>Prolixibacteraceae</taxon>
        <taxon>Sunxiuqinia</taxon>
    </lineage>
</organism>
<sequence length="384" mass="43507">MRIVLIFFILFSGQVLAQEIQPAAERTDLYLPLLQGKKIGLVVNHTSMVGQEHLLDFLLQHELAVERVFSPEHGFRGDADAGEQVADERDPKTGIRVVSLYGDNKKPQAADVADLDVLIFDIQDVGVRFYTYISTMHYVMEACAENDKPLLVFDRPNPNGDYVAGPVLKPGFQSFVGMHPIPVVHGCTVGELAQMINGEGWLKDQIQCELTVIPAGSYTHDRAYSLPVKPSPNLPNDRSIRLYPSLCFFEATSASIGRGTYFPFQVIGYPDPRFGDFQFRPESIEGMSKNPEQQGEVCYGVDLRTPTCHEQFTLSYFLDFYKQFEHEADFLTRERWFNLLAGTDALLQDIRAGRSLEEIEAGWQDELQAYQSIRKKYLLYPDFN</sequence>
<dbReference type="Gene3D" id="3.90.1150.140">
    <property type="match status" value="1"/>
</dbReference>
<evidence type="ECO:0000256" key="1">
    <source>
        <dbReference type="SAM" id="SignalP"/>
    </source>
</evidence>
<comment type="caution">
    <text evidence="4">The sequence shown here is derived from an EMBL/GenBank/DDBJ whole genome shotgun (WGS) entry which is preliminary data.</text>
</comment>
<dbReference type="RefSeq" id="WP_053186661.1">
    <property type="nucleotide sequence ID" value="NZ_LGIA01000189.1"/>
</dbReference>
<evidence type="ECO:0000313" key="4">
    <source>
        <dbReference type="EMBL" id="KOH43416.1"/>
    </source>
</evidence>
<dbReference type="GO" id="GO:0033922">
    <property type="term" value="F:peptidoglycan beta-N-acetylmuramidase activity"/>
    <property type="evidence" value="ECO:0007669"/>
    <property type="project" value="InterPro"/>
</dbReference>
<feature type="chain" id="PRO_5005591570" description="DUF1343 domain-containing protein" evidence="1">
    <location>
        <begin position="18"/>
        <end position="384"/>
    </location>
</feature>
<reference evidence="5" key="1">
    <citation type="submission" date="2015-07" db="EMBL/GenBank/DDBJ databases">
        <title>Genome sequencing of Sunxiuqinia dokdonensis strain SK.</title>
        <authorList>
            <person name="Ahn S."/>
            <person name="Kim B.-C."/>
        </authorList>
    </citation>
    <scope>NUCLEOTIDE SEQUENCE [LARGE SCALE GENOMIC DNA]</scope>
    <source>
        <strain evidence="5">SK</strain>
    </source>
</reference>
<feature type="domain" description="Peptidoglycan beta-N-acetylmuramidase NamZ N-terminal" evidence="2">
    <location>
        <begin position="39"/>
        <end position="237"/>
    </location>
</feature>
<dbReference type="Proteomes" id="UP000036958">
    <property type="component" value="Unassembled WGS sequence"/>
</dbReference>
<evidence type="ECO:0008006" key="6">
    <source>
        <dbReference type="Google" id="ProtNLM"/>
    </source>
</evidence>
<keyword evidence="1" id="KW-0732">Signal</keyword>
<dbReference type="InterPro" id="IPR008302">
    <property type="entry name" value="NamZ"/>
</dbReference>
<dbReference type="OrthoDB" id="9801061at2"/>
<accession>A0A0L8V4Q0</accession>
<dbReference type="InterPro" id="IPR048502">
    <property type="entry name" value="NamZ_N"/>
</dbReference>
<keyword evidence="5" id="KW-1185">Reference proteome</keyword>
<dbReference type="PATRIC" id="fig|1409788.3.peg.3843"/>
<feature type="domain" description="Peptidoglycan beta-N-acetylmuramidase NamZ C-terminal" evidence="3">
    <location>
        <begin position="242"/>
        <end position="380"/>
    </location>
</feature>
<dbReference type="Pfam" id="PF07075">
    <property type="entry name" value="NamZ_N"/>
    <property type="match status" value="1"/>
</dbReference>
<dbReference type="InterPro" id="IPR048503">
    <property type="entry name" value="NamZ_C"/>
</dbReference>
<dbReference type="EMBL" id="LGIA01000189">
    <property type="protein sequence ID" value="KOH43416.1"/>
    <property type="molecule type" value="Genomic_DNA"/>
</dbReference>
<dbReference type="PANTHER" id="PTHR42915">
    <property type="entry name" value="HYPOTHETICAL 460 KDA PROTEIN IN FEUA-SIGW INTERGENIC REGION [PRECURSOR]"/>
    <property type="match status" value="1"/>
</dbReference>
<dbReference type="PIRSF" id="PIRSF016719">
    <property type="entry name" value="UCP016719"/>
    <property type="match status" value="1"/>
</dbReference>
<dbReference type="PANTHER" id="PTHR42915:SF1">
    <property type="entry name" value="PEPTIDOGLYCAN BETA-N-ACETYLMURAMIDASE NAMZ"/>
    <property type="match status" value="1"/>
</dbReference>
<dbReference type="Pfam" id="PF20732">
    <property type="entry name" value="NamZ_C"/>
    <property type="match status" value="1"/>
</dbReference>
<gene>
    <name evidence="4" type="ORF">NC99_37570</name>
</gene>
<feature type="signal peptide" evidence="1">
    <location>
        <begin position="1"/>
        <end position="17"/>
    </location>
</feature>
<proteinExistence type="predicted"/>